<dbReference type="InterPro" id="IPR036116">
    <property type="entry name" value="FN3_sf"/>
</dbReference>
<name>A0ABD2JPI8_HETSC</name>
<comment type="caution">
    <text evidence="5">The sequence shown here is derived from an EMBL/GenBank/DDBJ whole genome shotgun (WGS) entry which is preliminary data.</text>
</comment>
<dbReference type="Proteomes" id="UP001620645">
    <property type="component" value="Unassembled WGS sequence"/>
</dbReference>
<accession>A0ABD2JPI8</accession>
<evidence type="ECO:0000259" key="4">
    <source>
        <dbReference type="PROSITE" id="PS50853"/>
    </source>
</evidence>
<dbReference type="Pfam" id="PF00041">
    <property type="entry name" value="fn3"/>
    <property type="match status" value="1"/>
</dbReference>
<evidence type="ECO:0000256" key="1">
    <source>
        <dbReference type="SAM" id="MobiDB-lite"/>
    </source>
</evidence>
<dbReference type="SUPFAM" id="SSF48726">
    <property type="entry name" value="Immunoglobulin"/>
    <property type="match status" value="1"/>
</dbReference>
<keyword evidence="2" id="KW-0472">Membrane</keyword>
<dbReference type="SMART" id="SM00060">
    <property type="entry name" value="FN3"/>
    <property type="match status" value="1"/>
</dbReference>
<dbReference type="PROSITE" id="PS50835">
    <property type="entry name" value="IG_LIKE"/>
    <property type="match status" value="1"/>
</dbReference>
<dbReference type="PROSITE" id="PS50853">
    <property type="entry name" value="FN3"/>
    <property type="match status" value="1"/>
</dbReference>
<organism evidence="5 6">
    <name type="scientific">Heterodera schachtii</name>
    <name type="common">Sugarbeet cyst nematode worm</name>
    <name type="synonym">Tylenchus schachtii</name>
    <dbReference type="NCBI Taxonomy" id="97005"/>
    <lineage>
        <taxon>Eukaryota</taxon>
        <taxon>Metazoa</taxon>
        <taxon>Ecdysozoa</taxon>
        <taxon>Nematoda</taxon>
        <taxon>Chromadorea</taxon>
        <taxon>Rhabditida</taxon>
        <taxon>Tylenchina</taxon>
        <taxon>Tylenchomorpha</taxon>
        <taxon>Tylenchoidea</taxon>
        <taxon>Heteroderidae</taxon>
        <taxon>Heteroderinae</taxon>
        <taxon>Heterodera</taxon>
    </lineage>
</organism>
<evidence type="ECO:0000313" key="6">
    <source>
        <dbReference type="Proteomes" id="UP001620645"/>
    </source>
</evidence>
<proteinExistence type="predicted"/>
<dbReference type="InterPro" id="IPR013783">
    <property type="entry name" value="Ig-like_fold"/>
</dbReference>
<feature type="domain" description="Ig-like" evidence="3">
    <location>
        <begin position="308"/>
        <end position="419"/>
    </location>
</feature>
<dbReference type="AlphaFoldDB" id="A0ABD2JPI8"/>
<evidence type="ECO:0000259" key="3">
    <source>
        <dbReference type="PROSITE" id="PS50835"/>
    </source>
</evidence>
<protein>
    <submittedName>
        <fullName evidence="5">Uncharacterized protein</fullName>
    </submittedName>
</protein>
<feature type="transmembrane region" description="Helical" evidence="2">
    <location>
        <begin position="59"/>
        <end position="81"/>
    </location>
</feature>
<dbReference type="InterPro" id="IPR003961">
    <property type="entry name" value="FN3_dom"/>
</dbReference>
<gene>
    <name evidence="5" type="ORF">niasHS_007746</name>
</gene>
<dbReference type="SUPFAM" id="SSF49265">
    <property type="entry name" value="Fibronectin type III"/>
    <property type="match status" value="1"/>
</dbReference>
<keyword evidence="2" id="KW-1133">Transmembrane helix</keyword>
<feature type="region of interest" description="Disordered" evidence="1">
    <location>
        <begin position="279"/>
        <end position="308"/>
    </location>
</feature>
<keyword evidence="6" id="KW-1185">Reference proteome</keyword>
<dbReference type="InterPro" id="IPR007110">
    <property type="entry name" value="Ig-like_dom"/>
</dbReference>
<dbReference type="Pfam" id="PF01682">
    <property type="entry name" value="DB"/>
    <property type="match status" value="2"/>
</dbReference>
<dbReference type="InterPro" id="IPR036179">
    <property type="entry name" value="Ig-like_dom_sf"/>
</dbReference>
<feature type="domain" description="Fibronectin type-III" evidence="4">
    <location>
        <begin position="199"/>
        <end position="298"/>
    </location>
</feature>
<dbReference type="InterPro" id="IPR002602">
    <property type="entry name" value="DB"/>
</dbReference>
<sequence length="627" mass="70450">MPTTSTDACQQRLFASRIIQQSLISVNKNNNYNYDNGRDDAHSPKKHFRHQRRHRQRRFLSANHQCFSSSFLLALCVSLALPMAKSAIECCVAANVPEVCAKTLCDPSQPPSDFAVYDVFESNDCSKYLNQIGKCLASGRDHFHCCSREAKDLEESACFGLCRGEGDYHSWNSFQTCLAINIRNIFSCLQRGYRKSPSPPRNIVFQYVGTTEVELSWVEPKFNAHLVDHYLIYLYETTNNGHIDRETKIRIGAMGKSARLTLLEPGTRYAARIIALAESDDDEDSEDGESGARSLPTEAHFKTNGMPPQTTAYKEQVQVPPGAHSVLIACTIRISGGASRTEEPQIRWEHKTDEMGGRFMQKTKNQDRFNASYYVFSRFRPRKLIAFLKIKKLRSTDFGTWTCKAADEYGESESSIRLTESSVGPPSAHPPATPLQCCIKAGIQERCLSMCGSPEVETKRYVPRPFMNQNCSGEISKVLSCAMPQVDDSDCCIEMRLPSQCLYLCDFRVPPTNLLPPICLNHISSVEQCRLFGTQKRPSSVRNLKVAAEVGTVPSSSILLRWDTAERADIYYVYWRGRNAAEWSNRSARNTTLMRINVDAAMVDEVVVVGANFYGLGPARALNLRTH</sequence>
<evidence type="ECO:0000256" key="2">
    <source>
        <dbReference type="SAM" id="Phobius"/>
    </source>
</evidence>
<dbReference type="Gene3D" id="2.60.40.10">
    <property type="entry name" value="Immunoglobulins"/>
    <property type="match status" value="2"/>
</dbReference>
<dbReference type="CDD" id="cd00063">
    <property type="entry name" value="FN3"/>
    <property type="match status" value="1"/>
</dbReference>
<reference evidence="5 6" key="1">
    <citation type="submission" date="2024-10" db="EMBL/GenBank/DDBJ databases">
        <authorList>
            <person name="Kim D."/>
        </authorList>
    </citation>
    <scope>NUCLEOTIDE SEQUENCE [LARGE SCALE GENOMIC DNA]</scope>
    <source>
        <strain evidence="5">Taebaek</strain>
    </source>
</reference>
<feature type="compositionally biased region" description="Acidic residues" evidence="1">
    <location>
        <begin position="279"/>
        <end position="289"/>
    </location>
</feature>
<evidence type="ECO:0000313" key="5">
    <source>
        <dbReference type="EMBL" id="KAL3092537.1"/>
    </source>
</evidence>
<keyword evidence="2" id="KW-0812">Transmembrane</keyword>
<dbReference type="EMBL" id="JBICCN010000118">
    <property type="protein sequence ID" value="KAL3092537.1"/>
    <property type="molecule type" value="Genomic_DNA"/>
</dbReference>